<dbReference type="InterPro" id="IPR043424">
    <property type="entry name" value="BLT-like"/>
</dbReference>
<evidence type="ECO:0000256" key="1">
    <source>
        <dbReference type="SAM" id="Coils"/>
    </source>
</evidence>
<protein>
    <submittedName>
        <fullName evidence="4">Protein BRANCHLESS TRICHOME-like</fullName>
    </submittedName>
</protein>
<dbReference type="PANTHER" id="PTHR31071">
    <property type="entry name" value="GB|AAF24581.1"/>
    <property type="match status" value="1"/>
</dbReference>
<reference evidence="4" key="1">
    <citation type="submission" date="2025-08" db="UniProtKB">
        <authorList>
            <consortium name="RefSeq"/>
        </authorList>
    </citation>
    <scope>IDENTIFICATION</scope>
</reference>
<dbReference type="RefSeq" id="XP_039138198.1">
    <property type="nucleotide sequence ID" value="XM_039282264.1"/>
</dbReference>
<name>A0AB40CIZ7_DIOCR</name>
<dbReference type="PANTHER" id="PTHR31071:SF39">
    <property type="entry name" value="PROTEIN BRANCHLESS TRICHOME"/>
    <property type="match status" value="1"/>
</dbReference>
<keyword evidence="1" id="KW-0175">Coiled coil</keyword>
<feature type="compositionally biased region" description="Polar residues" evidence="2">
    <location>
        <begin position="177"/>
        <end position="186"/>
    </location>
</feature>
<keyword evidence="3" id="KW-1185">Reference proteome</keyword>
<dbReference type="GeneID" id="120275635"/>
<feature type="coiled-coil region" evidence="1">
    <location>
        <begin position="59"/>
        <end position="135"/>
    </location>
</feature>
<proteinExistence type="predicted"/>
<gene>
    <name evidence="4" type="primary">LOC120275635</name>
</gene>
<evidence type="ECO:0000313" key="3">
    <source>
        <dbReference type="Proteomes" id="UP001515500"/>
    </source>
</evidence>
<feature type="region of interest" description="Disordered" evidence="2">
    <location>
        <begin position="173"/>
        <end position="211"/>
    </location>
</feature>
<accession>A0AB40CIZ7</accession>
<dbReference type="AlphaFoldDB" id="A0AB40CIZ7"/>
<dbReference type="Proteomes" id="UP001515500">
    <property type="component" value="Chromosome 14"/>
</dbReference>
<evidence type="ECO:0000256" key="2">
    <source>
        <dbReference type="SAM" id="MobiDB-lite"/>
    </source>
</evidence>
<evidence type="ECO:0000313" key="4">
    <source>
        <dbReference type="RefSeq" id="XP_039138198.1"/>
    </source>
</evidence>
<organism evidence="3 4">
    <name type="scientific">Dioscorea cayennensis subsp. rotundata</name>
    <name type="common">White Guinea yam</name>
    <name type="synonym">Dioscorea rotundata</name>
    <dbReference type="NCBI Taxonomy" id="55577"/>
    <lineage>
        <taxon>Eukaryota</taxon>
        <taxon>Viridiplantae</taxon>
        <taxon>Streptophyta</taxon>
        <taxon>Embryophyta</taxon>
        <taxon>Tracheophyta</taxon>
        <taxon>Spermatophyta</taxon>
        <taxon>Magnoliopsida</taxon>
        <taxon>Liliopsida</taxon>
        <taxon>Dioscoreales</taxon>
        <taxon>Dioscoreaceae</taxon>
        <taxon>Dioscorea</taxon>
    </lineage>
</organism>
<sequence>MEEEVMASIENLRNPSIGPIDYFSLPTWKLYDNPHYSSTCLPPHFSVSAAKLTSLFRPMHGDNDELELALARIEELKVELELERRMRKRVESLNRALARDLAEQRKARQLAESLRAELEDEVKKAKEEMEEERRMLMVAEVWREERVQMKLAEAKFIMEEKLNVIASPEKPAGMVASDSSNESKTSGANVGAGGGGGSDGAPVRQQRKEVENPHIKRGIKGCVEFPKVLKKDGMKVAPLGFSLECQKAQLMILMKHNHHKTSSSCATTAFTDNLVM</sequence>
<feature type="compositionally biased region" description="Gly residues" evidence="2">
    <location>
        <begin position="190"/>
        <end position="199"/>
    </location>
</feature>